<dbReference type="Gene3D" id="1.10.8.790">
    <property type="entry name" value="RNA-dependent RNA polymerase, slab domain, helical subdomain-like"/>
    <property type="match status" value="1"/>
</dbReference>
<dbReference type="InterPro" id="IPR057596">
    <property type="entry name" value="RDRP_core"/>
</dbReference>
<evidence type="ECO:0000313" key="5">
    <source>
        <dbReference type="Proteomes" id="UP001286456"/>
    </source>
</evidence>
<evidence type="ECO:0000256" key="2">
    <source>
        <dbReference type="SAM" id="MobiDB-lite"/>
    </source>
</evidence>
<dbReference type="Proteomes" id="UP001286456">
    <property type="component" value="Unassembled WGS sequence"/>
</dbReference>
<keyword evidence="5" id="KW-1185">Reference proteome</keyword>
<proteinExistence type="inferred from homology"/>
<dbReference type="EMBL" id="JAUEPO010000002">
    <property type="protein sequence ID" value="KAK3331647.1"/>
    <property type="molecule type" value="Genomic_DNA"/>
</dbReference>
<gene>
    <name evidence="4" type="ORF">B0T19DRAFT_84337</name>
</gene>
<evidence type="ECO:0000256" key="1">
    <source>
        <dbReference type="RuleBase" id="RU363098"/>
    </source>
</evidence>
<feature type="region of interest" description="Disordered" evidence="2">
    <location>
        <begin position="102"/>
        <end position="125"/>
    </location>
</feature>
<dbReference type="EC" id="2.7.7.48" evidence="1"/>
<dbReference type="PANTHER" id="PTHR23079">
    <property type="entry name" value="RNA-DEPENDENT RNA POLYMERASE"/>
    <property type="match status" value="1"/>
</dbReference>
<evidence type="ECO:0000259" key="3">
    <source>
        <dbReference type="Pfam" id="PF05183"/>
    </source>
</evidence>
<reference evidence="4" key="2">
    <citation type="submission" date="2023-06" db="EMBL/GenBank/DDBJ databases">
        <authorList>
            <consortium name="Lawrence Berkeley National Laboratory"/>
            <person name="Haridas S."/>
            <person name="Hensen N."/>
            <person name="Bonometti L."/>
            <person name="Westerberg I."/>
            <person name="Brannstrom I.O."/>
            <person name="Guillou S."/>
            <person name="Cros-Aarteil S."/>
            <person name="Calhoun S."/>
            <person name="Kuo A."/>
            <person name="Mondo S."/>
            <person name="Pangilinan J."/>
            <person name="Riley R."/>
            <person name="Labutti K."/>
            <person name="Andreopoulos B."/>
            <person name="Lipzen A."/>
            <person name="Chen C."/>
            <person name="Yanf M."/>
            <person name="Daum C."/>
            <person name="Ng V."/>
            <person name="Clum A."/>
            <person name="Steindorff A."/>
            <person name="Ohm R."/>
            <person name="Martin F."/>
            <person name="Silar P."/>
            <person name="Natvig D."/>
            <person name="Lalanne C."/>
            <person name="Gautier V."/>
            <person name="Ament-Velasquez S.L."/>
            <person name="Kruys A."/>
            <person name="Hutchinson M.I."/>
            <person name="Powell A.J."/>
            <person name="Barry K."/>
            <person name="Miller A.N."/>
            <person name="Grigoriev I.V."/>
            <person name="Debuchy R."/>
            <person name="Gladieux P."/>
            <person name="Thoren M.H."/>
            <person name="Johannesson H."/>
        </authorList>
    </citation>
    <scope>NUCLEOTIDE SEQUENCE</scope>
    <source>
        <strain evidence="4">SMH4131-1</strain>
    </source>
</reference>
<name>A0AAE0IVA8_9PEZI</name>
<protein>
    <recommendedName>
        <fullName evidence="1">RNA-dependent RNA polymerase</fullName>
        <ecNumber evidence="1">2.7.7.48</ecNumber>
    </recommendedName>
</protein>
<comment type="catalytic activity">
    <reaction evidence="1">
        <text>RNA(n) + a ribonucleoside 5'-triphosphate = RNA(n+1) + diphosphate</text>
        <dbReference type="Rhea" id="RHEA:21248"/>
        <dbReference type="Rhea" id="RHEA-COMP:14527"/>
        <dbReference type="Rhea" id="RHEA-COMP:17342"/>
        <dbReference type="ChEBI" id="CHEBI:33019"/>
        <dbReference type="ChEBI" id="CHEBI:61557"/>
        <dbReference type="ChEBI" id="CHEBI:140395"/>
        <dbReference type="EC" id="2.7.7.48"/>
    </reaction>
</comment>
<feature type="compositionally biased region" description="Basic and acidic residues" evidence="2">
    <location>
        <begin position="193"/>
        <end position="202"/>
    </location>
</feature>
<accession>A0AAE0IVA8</accession>
<keyword evidence="1" id="KW-0696">RNA-directed RNA polymerase</keyword>
<evidence type="ECO:0000313" key="4">
    <source>
        <dbReference type="EMBL" id="KAK3331647.1"/>
    </source>
</evidence>
<dbReference type="GO" id="GO:0003968">
    <property type="term" value="F:RNA-directed RNA polymerase activity"/>
    <property type="evidence" value="ECO:0007669"/>
    <property type="project" value="UniProtKB-KW"/>
</dbReference>
<feature type="compositionally biased region" description="Basic and acidic residues" evidence="2">
    <location>
        <begin position="350"/>
        <end position="361"/>
    </location>
</feature>
<dbReference type="GO" id="GO:0003723">
    <property type="term" value="F:RNA binding"/>
    <property type="evidence" value="ECO:0007669"/>
    <property type="project" value="UniProtKB-KW"/>
</dbReference>
<feature type="compositionally biased region" description="Polar residues" evidence="2">
    <location>
        <begin position="266"/>
        <end position="280"/>
    </location>
</feature>
<feature type="domain" description="RDRP core" evidence="3">
    <location>
        <begin position="514"/>
        <end position="1167"/>
    </location>
</feature>
<comment type="caution">
    <text evidence="4">The sequence shown here is derived from an EMBL/GenBank/DDBJ whole genome shotgun (WGS) entry which is preliminary data.</text>
</comment>
<dbReference type="GO" id="GO:0030422">
    <property type="term" value="P:siRNA processing"/>
    <property type="evidence" value="ECO:0007669"/>
    <property type="project" value="TreeGrafter"/>
</dbReference>
<dbReference type="InterPro" id="IPR007855">
    <property type="entry name" value="RDRP"/>
</dbReference>
<feature type="region of interest" description="Disordered" evidence="2">
    <location>
        <begin position="1"/>
        <end position="21"/>
    </location>
</feature>
<feature type="compositionally biased region" description="Basic and acidic residues" evidence="2">
    <location>
        <begin position="247"/>
        <end position="259"/>
    </location>
</feature>
<keyword evidence="1" id="KW-0694">RNA-binding</keyword>
<dbReference type="PANTHER" id="PTHR23079:SF14">
    <property type="entry name" value="RNA-DEPENDENT RNA POLYMERASE"/>
    <property type="match status" value="1"/>
</dbReference>
<organism evidence="4 5">
    <name type="scientific">Cercophora scortea</name>
    <dbReference type="NCBI Taxonomy" id="314031"/>
    <lineage>
        <taxon>Eukaryota</taxon>
        <taxon>Fungi</taxon>
        <taxon>Dikarya</taxon>
        <taxon>Ascomycota</taxon>
        <taxon>Pezizomycotina</taxon>
        <taxon>Sordariomycetes</taxon>
        <taxon>Sordariomycetidae</taxon>
        <taxon>Sordariales</taxon>
        <taxon>Lasiosphaeriaceae</taxon>
        <taxon>Cercophora</taxon>
    </lineage>
</organism>
<comment type="similarity">
    <text evidence="1">Belongs to the RdRP family.</text>
</comment>
<feature type="compositionally biased region" description="Polar residues" evidence="2">
    <location>
        <begin position="158"/>
        <end position="178"/>
    </location>
</feature>
<feature type="region of interest" description="Disordered" evidence="2">
    <location>
        <begin position="158"/>
        <end position="319"/>
    </location>
</feature>
<sequence>MARFASTAPPLSGTVPSTPRKQDSYVADTVQMLNANYGLAIQIPDGSLTPSRRKQIAEQNEIFGVCDRICRGLQWFRFQPEAYLTKVMDAFAFEAKTASQSWVPKPRADPTTLPSSRTAPRARTAGERLQMQKLLAEAITNFMAESTPSLRLFAISNNGTSARPTHTTSPLQRASQPSVRPKRPSYEDESDDQSPKRVKERAGPSVPIKPIASAFDQVPTRQRTYDPAVEELGRDIPGRNSNKVASFRHESSHSSEESKSFSVFSQANHTQQPTQSTVAAPSQERKRDTIPPTAIQVTSSQRRREAPVPANLNHATQPDDAFSVASDDLRALHESWVRPDVVKKKKQAIRHHDVQLNDEPRPSSPAASTVYSDIPSFDGISVPETRGQGAETRQPASTVLESRLENIWPKFPRWLREAPLGVAWEITRICLHCGVDLDDRRLSYDPAWTRGMAEIWKSLREHDLFRGKSFPERPSSEAFAAAMANFESKGNAVVLCANLDFNPSKTGPLFLLDMKPLKLDQGCRLTRRFGPDRFFEVLMPSPTSQAAPQIVQDSGGAEQVIKWLTQQSHQLVGRQWQAFYTKDAGYRKPAREFRLGPDIKPSFKDRVHFFAESGHDFRPVNARTRQVVPAHEPVNQRSEFKVSQMLDWLLQIEENQEQPHLKLFSRIQLGLSKTYPVLVFEPHQIVDKAEDILSPIGKVMNDGIGVMSRSVARKVRDVLGLTDIPSAVQGRMGPAKGMWLMDVFDTGDADWIVTYPSQRKWKCNYADAHQRTLEVRSVASELKSAGLNLQFLPVLEDRAVDKGEIRKAIAARLTNDLQRQFDTQKAALKRPLQFRQWVTENFSSRADRVKHGQIPFLGGLPESKEAQLQYLLNSGFDPTKQKYLQEMAWDLQKQKCDTLKTKLNIKVGKSAYIYMVVDFWDILEENEVHVGFSSKFRDELDDASYTLLADQDVLVARSPAHFVSDVQKVRAVFKSELHALKDVIVFSAKGDIPLADKLSGGDYDGDMAWVCWDPDIVNGFQNADIPPEEERDVSRYIRKDKTTFGDLLRNAGRSRAKAKEKAVYDMIGKSFLFAMQPNFLGICTNYKERFCYHTNSVSSEEAVILSSLVGNLVDQSKQGIIFNTDSWDQLRKELGGQLFYNDPAYKGDNWGQSWEPRHIIDYLKFAIAKPAIDNELKAFHIAMQADKKRSHKGDEEAAHHWDPELAVYYEGFKNIGDESRSIKALLTALTNAIGEVELDWKRLMTSRDSDLSYPAKVNLVYEKWRALTPREVNRNSSRVDSKMVRLLEQPYLADAESSYWALLKASTAFKMCYLTNPKFAWQMAGRQLAFIKAQMASGGDGVATLVSPLMFAGLMPDKKFVTQYLARLDGDGSEYPDPEDAVAFGSESDDEVDLAAGGFGGDY</sequence>
<feature type="region of interest" description="Disordered" evidence="2">
    <location>
        <begin position="348"/>
        <end position="397"/>
    </location>
</feature>
<keyword evidence="1" id="KW-0548">Nucleotidyltransferase</keyword>
<reference evidence="4" key="1">
    <citation type="journal article" date="2023" name="Mol. Phylogenet. Evol.">
        <title>Genome-scale phylogeny and comparative genomics of the fungal order Sordariales.</title>
        <authorList>
            <person name="Hensen N."/>
            <person name="Bonometti L."/>
            <person name="Westerberg I."/>
            <person name="Brannstrom I.O."/>
            <person name="Guillou S."/>
            <person name="Cros-Aarteil S."/>
            <person name="Calhoun S."/>
            <person name="Haridas S."/>
            <person name="Kuo A."/>
            <person name="Mondo S."/>
            <person name="Pangilinan J."/>
            <person name="Riley R."/>
            <person name="LaButti K."/>
            <person name="Andreopoulos B."/>
            <person name="Lipzen A."/>
            <person name="Chen C."/>
            <person name="Yan M."/>
            <person name="Daum C."/>
            <person name="Ng V."/>
            <person name="Clum A."/>
            <person name="Steindorff A."/>
            <person name="Ohm R.A."/>
            <person name="Martin F."/>
            <person name="Silar P."/>
            <person name="Natvig D.O."/>
            <person name="Lalanne C."/>
            <person name="Gautier V."/>
            <person name="Ament-Velasquez S.L."/>
            <person name="Kruys A."/>
            <person name="Hutchinson M.I."/>
            <person name="Powell A.J."/>
            <person name="Barry K."/>
            <person name="Miller A.N."/>
            <person name="Grigoriev I.V."/>
            <person name="Debuchy R."/>
            <person name="Gladieux P."/>
            <person name="Hiltunen Thoren M."/>
            <person name="Johannesson H."/>
        </authorList>
    </citation>
    <scope>NUCLEOTIDE SEQUENCE</scope>
    <source>
        <strain evidence="4">SMH4131-1</strain>
    </source>
</reference>
<keyword evidence="1" id="KW-0808">Transferase</keyword>
<dbReference type="Pfam" id="PF05183">
    <property type="entry name" value="RdRP"/>
    <property type="match status" value="1"/>
</dbReference>
<dbReference type="GO" id="GO:0031380">
    <property type="term" value="C:nuclear RNA-directed RNA polymerase complex"/>
    <property type="evidence" value="ECO:0007669"/>
    <property type="project" value="TreeGrafter"/>
</dbReference>